<dbReference type="PANTHER" id="PTHR11604:SF0">
    <property type="entry name" value="PROFILIN"/>
    <property type="match status" value="1"/>
</dbReference>
<keyword evidence="8" id="KW-1185">Reference proteome</keyword>
<dbReference type="SUPFAM" id="SSF55770">
    <property type="entry name" value="Profilin (actin-binding protein)"/>
    <property type="match status" value="1"/>
</dbReference>
<evidence type="ECO:0000313" key="8">
    <source>
        <dbReference type="Proteomes" id="UP000242474"/>
    </source>
</evidence>
<dbReference type="PROSITE" id="PS00414">
    <property type="entry name" value="PROFILIN"/>
    <property type="match status" value="1"/>
</dbReference>
<evidence type="ECO:0000256" key="3">
    <source>
        <dbReference type="ARBA" id="ARBA00022490"/>
    </source>
</evidence>
<comment type="similarity">
    <text evidence="2 6">Belongs to the profilin family.</text>
</comment>
<reference evidence="7 8" key="1">
    <citation type="journal article" date="2015" name="Genome Biol. Evol.">
        <title>Phylogenomic analyses indicate that early fungi evolved digesting cell walls of algal ancestors of land plants.</title>
        <authorList>
            <person name="Chang Y."/>
            <person name="Wang S."/>
            <person name="Sekimoto S."/>
            <person name="Aerts A.L."/>
            <person name="Choi C."/>
            <person name="Clum A."/>
            <person name="LaButti K.M."/>
            <person name="Lindquist E.A."/>
            <person name="Yee Ngan C."/>
            <person name="Ohm R.A."/>
            <person name="Salamov A.A."/>
            <person name="Grigoriev I.V."/>
            <person name="Spatafora J.W."/>
            <person name="Berbee M.L."/>
        </authorList>
    </citation>
    <scope>NUCLEOTIDE SEQUENCE [LARGE SCALE GENOMIC DNA]</scope>
    <source>
        <strain evidence="7 8">NRRL 1564</strain>
    </source>
</reference>
<evidence type="ECO:0000256" key="1">
    <source>
        <dbReference type="ARBA" id="ARBA00004245"/>
    </source>
</evidence>
<dbReference type="InterPro" id="IPR005455">
    <property type="entry name" value="PFN_euk"/>
</dbReference>
<evidence type="ECO:0000256" key="4">
    <source>
        <dbReference type="ARBA" id="ARBA00023203"/>
    </source>
</evidence>
<protein>
    <recommendedName>
        <fullName evidence="6">Profilin</fullName>
    </recommendedName>
</protein>
<name>A0A2G5BEN1_COERN</name>
<dbReference type="InterPro" id="IPR027310">
    <property type="entry name" value="Profilin_CS"/>
</dbReference>
<dbReference type="OrthoDB" id="421374at2759"/>
<dbReference type="PANTHER" id="PTHR11604">
    <property type="entry name" value="PROFILIN"/>
    <property type="match status" value="1"/>
</dbReference>
<dbReference type="Pfam" id="PF00235">
    <property type="entry name" value="Profilin"/>
    <property type="match status" value="1"/>
</dbReference>
<evidence type="ECO:0000256" key="5">
    <source>
        <dbReference type="ARBA" id="ARBA00023212"/>
    </source>
</evidence>
<dbReference type="AlphaFoldDB" id="A0A2G5BEN1"/>
<evidence type="ECO:0000256" key="6">
    <source>
        <dbReference type="RuleBase" id="RU003909"/>
    </source>
</evidence>
<dbReference type="InterPro" id="IPR036140">
    <property type="entry name" value="PFN_sf"/>
</dbReference>
<organism evidence="7 8">
    <name type="scientific">Coemansia reversa (strain ATCC 12441 / NRRL 1564)</name>
    <dbReference type="NCBI Taxonomy" id="763665"/>
    <lineage>
        <taxon>Eukaryota</taxon>
        <taxon>Fungi</taxon>
        <taxon>Fungi incertae sedis</taxon>
        <taxon>Zoopagomycota</taxon>
        <taxon>Kickxellomycotina</taxon>
        <taxon>Kickxellomycetes</taxon>
        <taxon>Kickxellales</taxon>
        <taxon>Kickxellaceae</taxon>
        <taxon>Coemansia</taxon>
    </lineage>
</organism>
<dbReference type="Gene3D" id="3.30.450.30">
    <property type="entry name" value="Dynein light chain 2a, cytoplasmic"/>
    <property type="match status" value="1"/>
</dbReference>
<dbReference type="GO" id="GO:0005938">
    <property type="term" value="C:cell cortex"/>
    <property type="evidence" value="ECO:0007669"/>
    <property type="project" value="TreeGrafter"/>
</dbReference>
<keyword evidence="3" id="KW-0963">Cytoplasm</keyword>
<gene>
    <name evidence="7" type="ORF">COEREDRAFT_7427</name>
</gene>
<dbReference type="Proteomes" id="UP000242474">
    <property type="component" value="Unassembled WGS sequence"/>
</dbReference>
<keyword evidence="4 6" id="KW-0009">Actin-binding</keyword>
<comment type="subcellular location">
    <subcellularLocation>
        <location evidence="1">Cytoplasm</location>
        <location evidence="1">Cytoskeleton</location>
    </subcellularLocation>
</comment>
<keyword evidence="5" id="KW-0206">Cytoskeleton</keyword>
<dbReference type="InterPro" id="IPR048278">
    <property type="entry name" value="PFN"/>
</dbReference>
<proteinExistence type="inferred from homology"/>
<accession>A0A2G5BEN1</accession>
<sequence length="134" mass="14822">MSWNQYVDNIMKIPGVTSVAILGKDTKVLSVWARSKDFSNDNARVLKLVQDLPKFDVLQASGISLVEGFKYMTTVANESFVHARKENQGVFAFDFNSGYVVLTYAPGVDAGNVSNAVDVYIKHLRTQFPKAKTA</sequence>
<evidence type="ECO:0000313" key="7">
    <source>
        <dbReference type="EMBL" id="PIA17468.1"/>
    </source>
</evidence>
<dbReference type="GO" id="GO:0003785">
    <property type="term" value="F:actin monomer binding"/>
    <property type="evidence" value="ECO:0007669"/>
    <property type="project" value="TreeGrafter"/>
</dbReference>
<dbReference type="SMART" id="SM00392">
    <property type="entry name" value="PROF"/>
    <property type="match status" value="1"/>
</dbReference>
<evidence type="ECO:0000256" key="2">
    <source>
        <dbReference type="ARBA" id="ARBA00010058"/>
    </source>
</evidence>
<dbReference type="EMBL" id="KZ303494">
    <property type="protein sequence ID" value="PIA17468.1"/>
    <property type="molecule type" value="Genomic_DNA"/>
</dbReference>
<dbReference type="GO" id="GO:0005856">
    <property type="term" value="C:cytoskeleton"/>
    <property type="evidence" value="ECO:0007669"/>
    <property type="project" value="UniProtKB-SubCell"/>
</dbReference>